<organism evidence="2 3">
    <name type="scientific">Colletotrichum costaricense</name>
    <dbReference type="NCBI Taxonomy" id="1209916"/>
    <lineage>
        <taxon>Eukaryota</taxon>
        <taxon>Fungi</taxon>
        <taxon>Dikarya</taxon>
        <taxon>Ascomycota</taxon>
        <taxon>Pezizomycotina</taxon>
        <taxon>Sordariomycetes</taxon>
        <taxon>Hypocreomycetidae</taxon>
        <taxon>Glomerellales</taxon>
        <taxon>Glomerellaceae</taxon>
        <taxon>Colletotrichum</taxon>
        <taxon>Colletotrichum acutatum species complex</taxon>
    </lineage>
</organism>
<accession>A0AAJ0E1F2</accession>
<gene>
    <name evidence="2" type="ORF">CCOS01_07872</name>
</gene>
<feature type="region of interest" description="Disordered" evidence="1">
    <location>
        <begin position="27"/>
        <end position="63"/>
    </location>
</feature>
<comment type="caution">
    <text evidence="2">The sequence shown here is derived from an EMBL/GenBank/DDBJ whole genome shotgun (WGS) entry which is preliminary data.</text>
</comment>
<sequence>MVVKWASEVMIDREKCTPVRRWWWSGRREGGSRDKTQRETEEEKERHERARRGSDWRSMVGGRWGPKPGSDLSVVCSPPRAPHAKRDMDPGMACGLVWMGVTHAHQTQTNNEPQLLAPSLIRLLLLPPSTGTRQDGERNHLWEVVFNILVTSTGRRFDWNLVPDMILAPSRHLQKLQSAKERQPAGRPSTLLKSVSALAPILMSSNSPRIGSTHAAALTNWVPCWVLSGAQRRQTSPSSPPVPDFLSVVWGKVVFLRKSSVNSAASRGVVWSNSLDWPVVVEVLVGVRKQEIEGPGLEQGTICLEVSDDDTYRQVTFVKPQASE</sequence>
<evidence type="ECO:0000313" key="3">
    <source>
        <dbReference type="Proteomes" id="UP001240678"/>
    </source>
</evidence>
<evidence type="ECO:0000256" key="1">
    <source>
        <dbReference type="SAM" id="MobiDB-lite"/>
    </source>
</evidence>
<keyword evidence="3" id="KW-1185">Reference proteome</keyword>
<feature type="compositionally biased region" description="Basic and acidic residues" evidence="1">
    <location>
        <begin position="27"/>
        <end position="55"/>
    </location>
</feature>
<dbReference type="RefSeq" id="XP_060313927.1">
    <property type="nucleotide sequence ID" value="XM_060456035.1"/>
</dbReference>
<dbReference type="EMBL" id="MOOE01000007">
    <property type="protein sequence ID" value="KAK1527610.1"/>
    <property type="molecule type" value="Genomic_DNA"/>
</dbReference>
<dbReference type="Proteomes" id="UP001240678">
    <property type="component" value="Unassembled WGS sequence"/>
</dbReference>
<proteinExistence type="predicted"/>
<name>A0AAJ0E1F2_9PEZI</name>
<reference evidence="2 3" key="1">
    <citation type="submission" date="2016-10" db="EMBL/GenBank/DDBJ databases">
        <title>The genome sequence of Colletotrichum fioriniae PJ7.</title>
        <authorList>
            <person name="Baroncelli R."/>
        </authorList>
    </citation>
    <scope>NUCLEOTIDE SEQUENCE [LARGE SCALE GENOMIC DNA]</scope>
    <source>
        <strain evidence="2 3">IMI 309622</strain>
    </source>
</reference>
<dbReference type="AlphaFoldDB" id="A0AAJ0E1F2"/>
<evidence type="ECO:0000313" key="2">
    <source>
        <dbReference type="EMBL" id="KAK1527610.1"/>
    </source>
</evidence>
<protein>
    <submittedName>
        <fullName evidence="2">Uncharacterized protein</fullName>
    </submittedName>
</protein>
<dbReference type="GeneID" id="85339582"/>